<organism evidence="9 11">
    <name type="scientific">Cryobacterium roopkundense</name>
    <dbReference type="NCBI Taxonomy" id="1001240"/>
    <lineage>
        <taxon>Bacteria</taxon>
        <taxon>Bacillati</taxon>
        <taxon>Actinomycetota</taxon>
        <taxon>Actinomycetes</taxon>
        <taxon>Micrococcales</taxon>
        <taxon>Microbacteriaceae</taxon>
        <taxon>Cryobacterium</taxon>
    </lineage>
</organism>
<evidence type="ECO:0000256" key="3">
    <source>
        <dbReference type="ARBA" id="ARBA00022475"/>
    </source>
</evidence>
<proteinExistence type="inferred from homology"/>
<evidence type="ECO:0000313" key="9">
    <source>
        <dbReference type="EMBL" id="KGJ81766.1"/>
    </source>
</evidence>
<comment type="caution">
    <text evidence="9">The sequence shown here is derived from an EMBL/GenBank/DDBJ whole genome shotgun (WGS) entry which is preliminary data.</text>
</comment>
<dbReference type="GO" id="GO:0009246">
    <property type="term" value="P:enterobacterial common antigen biosynthetic process"/>
    <property type="evidence" value="ECO:0007669"/>
    <property type="project" value="TreeGrafter"/>
</dbReference>
<dbReference type="AlphaFoldDB" id="A0A099JUA8"/>
<keyword evidence="5 7" id="KW-1133">Transmembrane helix</keyword>
<evidence type="ECO:0000313" key="11">
    <source>
        <dbReference type="Proteomes" id="UP000029864"/>
    </source>
</evidence>
<reference evidence="10 12" key="2">
    <citation type="submission" date="2020-08" db="EMBL/GenBank/DDBJ databases">
        <title>Sequencing the genomes of 1000 actinobacteria strains.</title>
        <authorList>
            <person name="Klenk H.-P."/>
        </authorList>
    </citation>
    <scope>NUCLEOTIDE SEQUENCE [LARGE SCALE GENOMIC DNA]</scope>
    <source>
        <strain evidence="10 12">DSM 21065</strain>
    </source>
</reference>
<keyword evidence="4 7" id="KW-0812">Transmembrane</keyword>
<keyword evidence="11" id="KW-1185">Reference proteome</keyword>
<feature type="transmembrane region" description="Helical" evidence="7">
    <location>
        <begin position="273"/>
        <end position="294"/>
    </location>
</feature>
<evidence type="ECO:0000256" key="4">
    <source>
        <dbReference type="ARBA" id="ARBA00022692"/>
    </source>
</evidence>
<dbReference type="Proteomes" id="UP000561726">
    <property type="component" value="Unassembled WGS sequence"/>
</dbReference>
<keyword evidence="10" id="KW-0808">Transferase</keyword>
<dbReference type="eggNOG" id="COG4763">
    <property type="taxonomic scope" value="Bacteria"/>
</dbReference>
<dbReference type="EMBL" id="JPXF01000003">
    <property type="protein sequence ID" value="KGJ81766.1"/>
    <property type="molecule type" value="Genomic_DNA"/>
</dbReference>
<keyword evidence="3" id="KW-1003">Cell membrane</keyword>
<dbReference type="EMBL" id="JACHBQ010000001">
    <property type="protein sequence ID" value="MBB5642426.1"/>
    <property type="molecule type" value="Genomic_DNA"/>
</dbReference>
<sequence>MQTPGNTTRNARVQWIDTAKGVAILLVVLGHSVAVLASEGVGVGPWQEVNALLSTARMPLFFLVSGLLASSSLYRPLPRFVDSKILLLVYLYALWVVLHAIIAGIREGGDGFVAAVLAALSDGLMLHSSLWYLPALAVFYAAARVMRAVPVAAQLSVAVSSYVLFASFVLETGSTGVNGIGHYFVFFLAGCCGRRLIAGFMARLTVMRAVLICAALILVAGATAVADATWDAASNIGAVALGPLGAATGLAVAGIVARARWSRAIMWVGTRTIPVYVLHLQIVLAIAALTAPVFMLSQGLALAAPVLIAGVAVLASYAIWRATRRVPGLYTAPSWLRVERVPQRVAA</sequence>
<feature type="transmembrane region" description="Helical" evidence="7">
    <location>
        <begin position="21"/>
        <end position="38"/>
    </location>
</feature>
<evidence type="ECO:0000313" key="12">
    <source>
        <dbReference type="Proteomes" id="UP000561726"/>
    </source>
</evidence>
<name>A0A099JUA8_9MICO</name>
<dbReference type="PANTHER" id="PTHR40074:SF4">
    <property type="entry name" value="INNER MEMBRANE PROTEIN YCFT"/>
    <property type="match status" value="1"/>
</dbReference>
<dbReference type="Pfam" id="PF01757">
    <property type="entry name" value="Acyl_transf_3"/>
    <property type="match status" value="1"/>
</dbReference>
<evidence type="ECO:0000256" key="6">
    <source>
        <dbReference type="ARBA" id="ARBA00023136"/>
    </source>
</evidence>
<feature type="transmembrane region" description="Helical" evidence="7">
    <location>
        <begin position="111"/>
        <end position="133"/>
    </location>
</feature>
<keyword evidence="6 7" id="KW-0472">Membrane</keyword>
<feature type="transmembrane region" description="Helical" evidence="7">
    <location>
        <begin position="86"/>
        <end position="105"/>
    </location>
</feature>
<evidence type="ECO:0000256" key="7">
    <source>
        <dbReference type="SAM" id="Phobius"/>
    </source>
</evidence>
<feature type="transmembrane region" description="Helical" evidence="7">
    <location>
        <begin position="58"/>
        <end position="74"/>
    </location>
</feature>
<accession>A0A099JUA8</accession>
<dbReference type="InterPro" id="IPR002656">
    <property type="entry name" value="Acyl_transf_3_dom"/>
</dbReference>
<dbReference type="RefSeq" id="WP_035834714.1">
    <property type="nucleotide sequence ID" value="NZ_JACHBQ010000001.1"/>
</dbReference>
<feature type="transmembrane region" description="Helical" evidence="7">
    <location>
        <begin position="236"/>
        <end position="261"/>
    </location>
</feature>
<evidence type="ECO:0000256" key="1">
    <source>
        <dbReference type="ARBA" id="ARBA00004651"/>
    </source>
</evidence>
<feature type="transmembrane region" description="Helical" evidence="7">
    <location>
        <begin position="180"/>
        <end position="197"/>
    </location>
</feature>
<evidence type="ECO:0000259" key="8">
    <source>
        <dbReference type="Pfam" id="PF01757"/>
    </source>
</evidence>
<dbReference type="PANTHER" id="PTHR40074">
    <property type="entry name" value="O-ACETYLTRANSFERASE WECH"/>
    <property type="match status" value="1"/>
</dbReference>
<evidence type="ECO:0000256" key="2">
    <source>
        <dbReference type="ARBA" id="ARBA00007400"/>
    </source>
</evidence>
<dbReference type="GO" id="GO:0016413">
    <property type="term" value="F:O-acetyltransferase activity"/>
    <property type="evidence" value="ECO:0007669"/>
    <property type="project" value="TreeGrafter"/>
</dbReference>
<feature type="transmembrane region" description="Helical" evidence="7">
    <location>
        <begin position="209"/>
        <end position="230"/>
    </location>
</feature>
<gene>
    <name evidence="10" type="ORF">BJ997_002974</name>
    <name evidence="9" type="ORF">GY21_01430</name>
</gene>
<dbReference type="OrthoDB" id="4394033at2"/>
<dbReference type="GO" id="GO:0005886">
    <property type="term" value="C:plasma membrane"/>
    <property type="evidence" value="ECO:0007669"/>
    <property type="project" value="UniProtKB-SubCell"/>
</dbReference>
<feature type="domain" description="Acyltransferase 3" evidence="8">
    <location>
        <begin position="14"/>
        <end position="320"/>
    </location>
</feature>
<protein>
    <submittedName>
        <fullName evidence="10">Fucose 4-O-acetylase-like acetyltransferase</fullName>
    </submittedName>
</protein>
<evidence type="ECO:0000313" key="10">
    <source>
        <dbReference type="EMBL" id="MBB5642426.1"/>
    </source>
</evidence>
<comment type="subcellular location">
    <subcellularLocation>
        <location evidence="1">Cell membrane</location>
        <topology evidence="1">Multi-pass membrane protein</topology>
    </subcellularLocation>
</comment>
<dbReference type="Proteomes" id="UP000029864">
    <property type="component" value="Unassembled WGS sequence"/>
</dbReference>
<comment type="similarity">
    <text evidence="2">Belongs to the acyltransferase 3 family.</text>
</comment>
<evidence type="ECO:0000256" key="5">
    <source>
        <dbReference type="ARBA" id="ARBA00022989"/>
    </source>
</evidence>
<feature type="transmembrane region" description="Helical" evidence="7">
    <location>
        <begin position="300"/>
        <end position="320"/>
    </location>
</feature>
<feature type="transmembrane region" description="Helical" evidence="7">
    <location>
        <begin position="145"/>
        <end position="168"/>
    </location>
</feature>
<reference evidence="9 11" key="1">
    <citation type="submission" date="2014-08" db="EMBL/GenBank/DDBJ databases">
        <authorList>
            <person name="Sisinthy S."/>
        </authorList>
    </citation>
    <scope>NUCLEOTIDE SEQUENCE [LARGE SCALE GENOMIC DNA]</scope>
    <source>
        <strain evidence="9 11">RuG17</strain>
    </source>
</reference>